<dbReference type="PROSITE" id="PS51831">
    <property type="entry name" value="HD"/>
    <property type="match status" value="1"/>
</dbReference>
<dbReference type="InterPro" id="IPR006674">
    <property type="entry name" value="HD_domain"/>
</dbReference>
<evidence type="ECO:0000313" key="5">
    <source>
        <dbReference type="EnsemblMetazoa" id="Aqu2.1.15125_001"/>
    </source>
</evidence>
<evidence type="ECO:0000256" key="1">
    <source>
        <dbReference type="ARBA" id="ARBA00005776"/>
    </source>
</evidence>
<dbReference type="Gene3D" id="1.10.3210.10">
    <property type="entry name" value="Hypothetical protein af1432"/>
    <property type="match status" value="1"/>
</dbReference>
<dbReference type="PANTHER" id="PTHR11373">
    <property type="entry name" value="DEOXYNUCLEOSIDE TRIPHOSPHATE TRIPHOSPHOHYDROLASE"/>
    <property type="match status" value="1"/>
</dbReference>
<reference evidence="5" key="1">
    <citation type="submission" date="2017-05" db="UniProtKB">
        <authorList>
            <consortium name="EnsemblMetazoa"/>
        </authorList>
    </citation>
    <scope>IDENTIFICATION</scope>
</reference>
<dbReference type="GO" id="GO:0008832">
    <property type="term" value="F:dGTPase activity"/>
    <property type="evidence" value="ECO:0007669"/>
    <property type="project" value="TreeGrafter"/>
</dbReference>
<accession>A0A1X7TKI0</accession>
<evidence type="ECO:0008006" key="6">
    <source>
        <dbReference type="Google" id="ProtNLM"/>
    </source>
</evidence>
<dbReference type="GO" id="GO:0005634">
    <property type="term" value="C:nucleus"/>
    <property type="evidence" value="ECO:0007669"/>
    <property type="project" value="TreeGrafter"/>
</dbReference>
<dbReference type="PANTHER" id="PTHR11373:SF4">
    <property type="entry name" value="DEOXYNUCLEOSIDE TRIPHOSPHATE TRIPHOSPHOHYDROLASE SAMHD1"/>
    <property type="match status" value="1"/>
</dbReference>
<feature type="domain" description="HD" evidence="4">
    <location>
        <begin position="57"/>
        <end position="178"/>
    </location>
</feature>
<dbReference type="SMART" id="SM00471">
    <property type="entry name" value="HDc"/>
    <property type="match status" value="1"/>
</dbReference>
<evidence type="ECO:0000259" key="3">
    <source>
        <dbReference type="PROSITE" id="PS51757"/>
    </source>
</evidence>
<proteinExistence type="inferred from homology"/>
<dbReference type="GO" id="GO:0003774">
    <property type="term" value="F:cytoskeletal motor activity"/>
    <property type="evidence" value="ECO:0007669"/>
    <property type="project" value="InterPro"/>
</dbReference>
<dbReference type="InterPro" id="IPR010926">
    <property type="entry name" value="Myosin_TH1"/>
</dbReference>
<dbReference type="Gene3D" id="3.30.70.2760">
    <property type="match status" value="1"/>
</dbReference>
<dbReference type="CDD" id="cd00077">
    <property type="entry name" value="HDc"/>
    <property type="match status" value="1"/>
</dbReference>
<dbReference type="AlphaFoldDB" id="A0A1X7TKI0"/>
<dbReference type="OrthoDB" id="9991235at2759"/>
<dbReference type="Pfam" id="PF06017">
    <property type="entry name" value="Myosin_TH1"/>
    <property type="match status" value="1"/>
</dbReference>
<evidence type="ECO:0000256" key="2">
    <source>
        <dbReference type="SAM" id="Coils"/>
    </source>
</evidence>
<sequence>MATPPVEFGTIMDPVNGSIQLDKYLFKIIDRPEFQRLRKIKQLGGVCYVYPGATHTRFEHSIGVCYIASQLVDALNKNQQNIITPNEKKCIQIAALCHDLGHGPYSHLYDFAVKRHLEKENPEKLKKNERKHEYRSAELIQDVMVVVKKEFFPKNAADQKQENTWKQYIKLVQNMIKFSEIFKEYKEEKKEHEEEKKELEEKIKNSENDTEEYEKVTKKYELCQKKCKENEDKIDNFWETETPEGGTYKRKSYLFEIVANGFTGIDVDKMDYFARDARGVGLPNNFDWRRYTQTAKILECDDGFHHICSREKDALNLYELFHTRNLLHRTVYWHKTVAVIQEMMLLALVKANKYIRVNGRPLLECWEYKDSFQLLDDTIEDFIMKKTENNHVKIQITAADGANKKARERKIWKFVGRHQDPKLKKEDIAICVAKTINEITSEEIKNNLKSIDTKFNYGMGEDDPIQFHYFYGKMYSTYPFHLHKDEVSRFLPAHGEFQETAVLWYYCDDDATVTAALWEYFNLSKLKPTFKDALETVYAKRQNSEPVDEDLKAKIKSKMATLTEEEDVQEREDQFVTHQQRWATKVRRRSSDMKSFVSDKLELADNPKITAILNKNGENMVMFSDVVVKVSRRGRLREWCMMITDGSLYLLEVNSIKVQHRVSLADVSHISASLLPDNFFIIHVPADQDRLFISARKTEIVTSLRIAYFDMTKQELNISLQNSIDYKVDRDQVRRVEFTQGDNGVYTRLFARKIKN</sequence>
<dbReference type="GO" id="GO:0006203">
    <property type="term" value="P:dGTP catabolic process"/>
    <property type="evidence" value="ECO:0007669"/>
    <property type="project" value="TreeGrafter"/>
</dbReference>
<dbReference type="InParanoid" id="A0A1X7TKI0"/>
<comment type="similarity">
    <text evidence="1">Belongs to the SAMHD1 family.</text>
</comment>
<name>A0A1X7TKI0_AMPQE</name>
<evidence type="ECO:0000259" key="4">
    <source>
        <dbReference type="PROSITE" id="PS51831"/>
    </source>
</evidence>
<dbReference type="GO" id="GO:0016459">
    <property type="term" value="C:myosin complex"/>
    <property type="evidence" value="ECO:0007669"/>
    <property type="project" value="InterPro"/>
</dbReference>
<dbReference type="InterPro" id="IPR003607">
    <property type="entry name" value="HD/PDEase_dom"/>
</dbReference>
<keyword evidence="2" id="KW-0175">Coiled coil</keyword>
<protein>
    <recommendedName>
        <fullName evidence="6">HD domain-containing protein</fullName>
    </recommendedName>
</protein>
<dbReference type="PROSITE" id="PS51757">
    <property type="entry name" value="TH1"/>
    <property type="match status" value="1"/>
</dbReference>
<dbReference type="Pfam" id="PF01966">
    <property type="entry name" value="HD"/>
    <property type="match status" value="1"/>
</dbReference>
<organism evidence="5">
    <name type="scientific">Amphimedon queenslandica</name>
    <name type="common">Sponge</name>
    <dbReference type="NCBI Taxonomy" id="400682"/>
    <lineage>
        <taxon>Eukaryota</taxon>
        <taxon>Metazoa</taxon>
        <taxon>Porifera</taxon>
        <taxon>Demospongiae</taxon>
        <taxon>Heteroscleromorpha</taxon>
        <taxon>Haplosclerida</taxon>
        <taxon>Niphatidae</taxon>
        <taxon>Amphimedon</taxon>
    </lineage>
</organism>
<feature type="coiled-coil region" evidence="2">
    <location>
        <begin position="175"/>
        <end position="216"/>
    </location>
</feature>
<dbReference type="InterPro" id="IPR050135">
    <property type="entry name" value="dGTPase-like"/>
</dbReference>
<feature type="domain" description="TH1" evidence="3">
    <location>
        <begin position="585"/>
        <end position="756"/>
    </location>
</feature>
<dbReference type="eggNOG" id="KOG2681">
    <property type="taxonomic scope" value="Eukaryota"/>
</dbReference>
<dbReference type="EnsemblMetazoa" id="Aqu2.1.15125_001">
    <property type="protein sequence ID" value="Aqu2.1.15125_001"/>
    <property type="gene ID" value="Aqu2.1.15125"/>
</dbReference>
<dbReference type="SUPFAM" id="SSF109604">
    <property type="entry name" value="HD-domain/PDEase-like"/>
    <property type="match status" value="1"/>
</dbReference>